<dbReference type="FunFam" id="3.90.550.10:FF:000036">
    <property type="entry name" value="Dolichol-phosphate mannosyltransferase subunit 1"/>
    <property type="match status" value="1"/>
</dbReference>
<dbReference type="GO" id="GO:0004582">
    <property type="term" value="F:dolichyl-phosphate beta-D-mannosyltransferase activity"/>
    <property type="evidence" value="ECO:0007669"/>
    <property type="project" value="UniProtKB-UniRule"/>
</dbReference>
<keyword evidence="11" id="KW-0460">Magnesium</keyword>
<dbReference type="GO" id="GO:0005789">
    <property type="term" value="C:endoplasmic reticulum membrane"/>
    <property type="evidence" value="ECO:0007669"/>
    <property type="project" value="TreeGrafter"/>
</dbReference>
<evidence type="ECO:0000256" key="12">
    <source>
        <dbReference type="ARBA" id="ARBA00023211"/>
    </source>
</evidence>
<dbReference type="AlphaFoldDB" id="A0A7S3L475"/>
<keyword evidence="10 13" id="KW-0256">Endoplasmic reticulum</keyword>
<evidence type="ECO:0000256" key="7">
    <source>
        <dbReference type="ARBA" id="ARBA00022676"/>
    </source>
</evidence>
<dbReference type="PANTHER" id="PTHR43398:SF1">
    <property type="entry name" value="DOLICHOL-PHOSPHATE MANNOSYLTRANSFERASE SUBUNIT 1"/>
    <property type="match status" value="1"/>
</dbReference>
<dbReference type="GO" id="GO:0006506">
    <property type="term" value="P:GPI anchor biosynthetic process"/>
    <property type="evidence" value="ECO:0007669"/>
    <property type="project" value="TreeGrafter"/>
</dbReference>
<comment type="catalytic activity">
    <reaction evidence="13">
        <text>a di-trans,poly-cis-dolichyl phosphate + GDP-alpha-D-mannose = a di-trans,poly-cis-dolichyl beta-D-mannosyl phosphate + GDP</text>
        <dbReference type="Rhea" id="RHEA:21184"/>
        <dbReference type="Rhea" id="RHEA-COMP:19498"/>
        <dbReference type="Rhea" id="RHEA-COMP:19501"/>
        <dbReference type="ChEBI" id="CHEBI:57527"/>
        <dbReference type="ChEBI" id="CHEBI:57683"/>
        <dbReference type="ChEBI" id="CHEBI:58189"/>
        <dbReference type="ChEBI" id="CHEBI:58211"/>
    </reaction>
</comment>
<evidence type="ECO:0000256" key="10">
    <source>
        <dbReference type="ARBA" id="ARBA00022824"/>
    </source>
</evidence>
<gene>
    <name evidence="15" type="ORF">ACOF00016_LOCUS8280</name>
</gene>
<dbReference type="GO" id="GO:0035269">
    <property type="term" value="P:protein O-linked glycosylation via mannose"/>
    <property type="evidence" value="ECO:0007669"/>
    <property type="project" value="TreeGrafter"/>
</dbReference>
<protein>
    <recommendedName>
        <fullName evidence="13">Dolichol-phosphate mannosyltransferase subunit 1</fullName>
        <ecNumber evidence="13">2.4.1.83</ecNumber>
    </recommendedName>
</protein>
<dbReference type="EC" id="2.4.1.83" evidence="13"/>
<comment type="cofactor">
    <cofactor evidence="3">
        <name>Mg(2+)</name>
        <dbReference type="ChEBI" id="CHEBI:18420"/>
    </cofactor>
</comment>
<dbReference type="CDD" id="cd06442">
    <property type="entry name" value="DPM1_like"/>
    <property type="match status" value="1"/>
</dbReference>
<reference evidence="15" key="1">
    <citation type="submission" date="2021-01" db="EMBL/GenBank/DDBJ databases">
        <authorList>
            <person name="Corre E."/>
            <person name="Pelletier E."/>
            <person name="Niang G."/>
            <person name="Scheremetjew M."/>
            <person name="Finn R."/>
            <person name="Kale V."/>
            <person name="Holt S."/>
            <person name="Cochrane G."/>
            <person name="Meng A."/>
            <person name="Brown T."/>
            <person name="Cohen L."/>
        </authorList>
    </citation>
    <scope>NUCLEOTIDE SEQUENCE</scope>
    <source>
        <strain evidence="15">CCMP127</strain>
    </source>
</reference>
<evidence type="ECO:0000256" key="8">
    <source>
        <dbReference type="ARBA" id="ARBA00022679"/>
    </source>
</evidence>
<evidence type="ECO:0000256" key="5">
    <source>
        <dbReference type="ARBA" id="ARBA00004922"/>
    </source>
</evidence>
<evidence type="ECO:0000256" key="13">
    <source>
        <dbReference type="RuleBase" id="RU365083"/>
    </source>
</evidence>
<evidence type="ECO:0000259" key="14">
    <source>
        <dbReference type="Pfam" id="PF00535"/>
    </source>
</evidence>
<evidence type="ECO:0000256" key="11">
    <source>
        <dbReference type="ARBA" id="ARBA00022842"/>
    </source>
</evidence>
<dbReference type="SUPFAM" id="SSF53448">
    <property type="entry name" value="Nucleotide-diphospho-sugar transferases"/>
    <property type="match status" value="1"/>
</dbReference>
<evidence type="ECO:0000256" key="1">
    <source>
        <dbReference type="ARBA" id="ARBA00001913"/>
    </source>
</evidence>
<dbReference type="PANTHER" id="PTHR43398">
    <property type="entry name" value="DOLICHOL-PHOSPHATE MANNOSYLTRANSFERASE SUBUNIT 1"/>
    <property type="match status" value="1"/>
</dbReference>
<evidence type="ECO:0000256" key="4">
    <source>
        <dbReference type="ARBA" id="ARBA00004240"/>
    </source>
</evidence>
<comment type="cofactor">
    <cofactor evidence="2">
        <name>Mn(2+)</name>
        <dbReference type="ChEBI" id="CHEBI:29035"/>
    </cofactor>
</comment>
<evidence type="ECO:0000313" key="15">
    <source>
        <dbReference type="EMBL" id="CAE0410849.1"/>
    </source>
</evidence>
<dbReference type="Pfam" id="PF00535">
    <property type="entry name" value="Glycos_transf_2"/>
    <property type="match status" value="1"/>
</dbReference>
<dbReference type="EMBL" id="HBIM01009819">
    <property type="protein sequence ID" value="CAE0410849.1"/>
    <property type="molecule type" value="Transcribed_RNA"/>
</dbReference>
<evidence type="ECO:0000256" key="6">
    <source>
        <dbReference type="ARBA" id="ARBA00006739"/>
    </source>
</evidence>
<proteinExistence type="inferred from homology"/>
<name>A0A7S3L475_9STRA</name>
<comment type="cofactor">
    <cofactor evidence="1">
        <name>Ca(2+)</name>
        <dbReference type="ChEBI" id="CHEBI:29108"/>
    </cofactor>
</comment>
<comment type="function">
    <text evidence="13">Transfers mannose from GDP-mannose to dolichol monophosphate to form dolichol phosphate mannose (Dol-P-Man) which is the mannosyl donor in pathways leading to N-glycosylation, glycosyl phosphatidylinositol membrane anchoring, and O-mannosylation of proteins.</text>
</comment>
<evidence type="ECO:0000256" key="9">
    <source>
        <dbReference type="ARBA" id="ARBA00022723"/>
    </source>
</evidence>
<dbReference type="InterPro" id="IPR029044">
    <property type="entry name" value="Nucleotide-diphossugar_trans"/>
</dbReference>
<comment type="subcellular location">
    <subcellularLocation>
        <location evidence="4 13">Endoplasmic reticulum</location>
    </subcellularLocation>
</comment>
<dbReference type="GO" id="GO:0006488">
    <property type="term" value="P:dolichol-linked oligosaccharide biosynthetic process"/>
    <property type="evidence" value="ECO:0007669"/>
    <property type="project" value="TreeGrafter"/>
</dbReference>
<dbReference type="GO" id="GO:0006720">
    <property type="term" value="P:isoprenoid metabolic process"/>
    <property type="evidence" value="ECO:0007669"/>
    <property type="project" value="UniProtKB-ARBA"/>
</dbReference>
<sequence length="236" mass="26627">MLYSVILPTYNERENLPIIFYLLDRAFTEAKLQYEVVVVEDSSPDGTLEVARALQKSYGKDHLQILSRTGKLGLGSAYKDGLKKARGDRIILMDADLSHHPKFIPQMVEVMDSEKVEIVTGTRYRNGGGVYGWDVKRKLTSKGANFLADFLLNPGVSDLTGSFRLYERKAIDRILPIVKSTGYAFQMEIAVLAKKHGFKVAEVPITFVDRLYGESKLGTKEIIMYLKGLLYLFFTT</sequence>
<dbReference type="GO" id="GO:0006066">
    <property type="term" value="P:alcohol metabolic process"/>
    <property type="evidence" value="ECO:0007669"/>
    <property type="project" value="UniProtKB-ARBA"/>
</dbReference>
<comment type="pathway">
    <text evidence="5 13">Protein modification; protein glycosylation.</text>
</comment>
<keyword evidence="7 13" id="KW-0328">Glycosyltransferase</keyword>
<accession>A0A7S3L475</accession>
<dbReference type="InterPro" id="IPR001173">
    <property type="entry name" value="Glyco_trans_2-like"/>
</dbReference>
<feature type="domain" description="Glycosyltransferase 2-like" evidence="14">
    <location>
        <begin position="4"/>
        <end position="174"/>
    </location>
</feature>
<evidence type="ECO:0000256" key="2">
    <source>
        <dbReference type="ARBA" id="ARBA00001936"/>
    </source>
</evidence>
<keyword evidence="8 13" id="KW-0808">Transferase</keyword>
<dbReference type="UniPathway" id="UPA00378"/>
<comment type="similarity">
    <text evidence="6 13">Belongs to the glycosyltransferase 2 family.</text>
</comment>
<organism evidence="15">
    <name type="scientific">Amphora coffeiformis</name>
    <dbReference type="NCBI Taxonomy" id="265554"/>
    <lineage>
        <taxon>Eukaryota</taxon>
        <taxon>Sar</taxon>
        <taxon>Stramenopiles</taxon>
        <taxon>Ochrophyta</taxon>
        <taxon>Bacillariophyta</taxon>
        <taxon>Bacillariophyceae</taxon>
        <taxon>Bacillariophycidae</taxon>
        <taxon>Thalassiophysales</taxon>
        <taxon>Catenulaceae</taxon>
        <taxon>Amphora</taxon>
    </lineage>
</organism>
<dbReference type="GO" id="GO:0046872">
    <property type="term" value="F:metal ion binding"/>
    <property type="evidence" value="ECO:0007669"/>
    <property type="project" value="UniProtKB-KW"/>
</dbReference>
<dbReference type="Gene3D" id="3.90.550.10">
    <property type="entry name" value="Spore Coat Polysaccharide Biosynthesis Protein SpsA, Chain A"/>
    <property type="match status" value="1"/>
</dbReference>
<keyword evidence="12" id="KW-0464">Manganese</keyword>
<dbReference type="InterPro" id="IPR039528">
    <property type="entry name" value="DPM1-like"/>
</dbReference>
<evidence type="ECO:0000256" key="3">
    <source>
        <dbReference type="ARBA" id="ARBA00001946"/>
    </source>
</evidence>
<keyword evidence="9" id="KW-0479">Metal-binding</keyword>
<comment type="subunit">
    <text evidence="13">Component of the dolichol-phosphate mannose (DPM) synthase complex.</text>
</comment>